<keyword evidence="2" id="KW-1185">Reference proteome</keyword>
<dbReference type="EMBL" id="JAYMYQ010000006">
    <property type="protein sequence ID" value="KAK7322510.1"/>
    <property type="molecule type" value="Genomic_DNA"/>
</dbReference>
<dbReference type="AlphaFoldDB" id="A0AAN9KRD5"/>
<protein>
    <submittedName>
        <fullName evidence="1">Uncharacterized protein</fullName>
    </submittedName>
</protein>
<dbReference type="Proteomes" id="UP001367508">
    <property type="component" value="Unassembled WGS sequence"/>
</dbReference>
<gene>
    <name evidence="1" type="ORF">VNO77_25893</name>
</gene>
<accession>A0AAN9KRD5</accession>
<sequence>MTRSLTPGSEGMEPIAVSNLEIWVKDLPLHKSWLLPILVQAEATGLILCLSGSNFRSDAVSDFGIFCESTWLQDQIKYRLEIVS</sequence>
<organism evidence="1 2">
    <name type="scientific">Canavalia gladiata</name>
    <name type="common">Sword bean</name>
    <name type="synonym">Dolichos gladiatus</name>
    <dbReference type="NCBI Taxonomy" id="3824"/>
    <lineage>
        <taxon>Eukaryota</taxon>
        <taxon>Viridiplantae</taxon>
        <taxon>Streptophyta</taxon>
        <taxon>Embryophyta</taxon>
        <taxon>Tracheophyta</taxon>
        <taxon>Spermatophyta</taxon>
        <taxon>Magnoliopsida</taxon>
        <taxon>eudicotyledons</taxon>
        <taxon>Gunneridae</taxon>
        <taxon>Pentapetalae</taxon>
        <taxon>rosids</taxon>
        <taxon>fabids</taxon>
        <taxon>Fabales</taxon>
        <taxon>Fabaceae</taxon>
        <taxon>Papilionoideae</taxon>
        <taxon>50 kb inversion clade</taxon>
        <taxon>NPAAA clade</taxon>
        <taxon>indigoferoid/millettioid clade</taxon>
        <taxon>Phaseoleae</taxon>
        <taxon>Canavalia</taxon>
    </lineage>
</organism>
<name>A0AAN9KRD5_CANGL</name>
<comment type="caution">
    <text evidence="1">The sequence shown here is derived from an EMBL/GenBank/DDBJ whole genome shotgun (WGS) entry which is preliminary data.</text>
</comment>
<reference evidence="1 2" key="1">
    <citation type="submission" date="2024-01" db="EMBL/GenBank/DDBJ databases">
        <title>The genomes of 5 underutilized Papilionoideae crops provide insights into root nodulation and disease resistanc.</title>
        <authorList>
            <person name="Jiang F."/>
        </authorList>
    </citation>
    <scope>NUCLEOTIDE SEQUENCE [LARGE SCALE GENOMIC DNA]</scope>
    <source>
        <strain evidence="1">LVBAO_FW01</strain>
        <tissue evidence="1">Leaves</tissue>
    </source>
</reference>
<evidence type="ECO:0000313" key="2">
    <source>
        <dbReference type="Proteomes" id="UP001367508"/>
    </source>
</evidence>
<evidence type="ECO:0000313" key="1">
    <source>
        <dbReference type="EMBL" id="KAK7322510.1"/>
    </source>
</evidence>
<proteinExistence type="predicted"/>